<protein>
    <submittedName>
        <fullName evidence="1">Uncharacterized protein</fullName>
    </submittedName>
</protein>
<proteinExistence type="predicted"/>
<evidence type="ECO:0000313" key="2">
    <source>
        <dbReference type="Proteomes" id="UP001166304"/>
    </source>
</evidence>
<reference evidence="1" key="1">
    <citation type="submission" date="2021-06" db="EMBL/GenBank/DDBJ databases">
        <title>New haloarchaea isolates fom saline soil.</title>
        <authorList>
            <person name="Duran-Viseras A."/>
            <person name="Sanchez-Porro C.S."/>
            <person name="Ventosa A."/>
        </authorList>
    </citation>
    <scope>NUCLEOTIDE SEQUENCE</scope>
    <source>
        <strain evidence="1">JCM 18369</strain>
    </source>
</reference>
<gene>
    <name evidence="1" type="ORF">KTS37_08470</name>
</gene>
<organism evidence="1 2">
    <name type="scientific">Haloarcula salina</name>
    <dbReference type="NCBI Taxonomy" id="1429914"/>
    <lineage>
        <taxon>Archaea</taxon>
        <taxon>Methanobacteriati</taxon>
        <taxon>Methanobacteriota</taxon>
        <taxon>Stenosarchaea group</taxon>
        <taxon>Halobacteria</taxon>
        <taxon>Halobacteriales</taxon>
        <taxon>Haloarculaceae</taxon>
        <taxon>Haloarcula</taxon>
    </lineage>
</organism>
<keyword evidence="2" id="KW-1185">Reference proteome</keyword>
<accession>A0AA41G7Z1</accession>
<dbReference type="AlphaFoldDB" id="A0AA41G7Z1"/>
<sequence length="168" mass="17404">MTEWLPDNLEPEDGTLADTAAEAAGTSLDWTVTPVQSATGVGPTLSETADFAYGAYGTVPEEGYNDDAVLTGPARDLYDYAFDYDGEWGGQEDQHDMAGPSIDFGALLDTSDGDPVFRRQSDPDAGPGLFGYGMVGVKEAGGILAALVLLWLLAPYAQVAASATGGSA</sequence>
<evidence type="ECO:0000313" key="1">
    <source>
        <dbReference type="EMBL" id="MBV0901822.1"/>
    </source>
</evidence>
<dbReference type="Proteomes" id="UP001166304">
    <property type="component" value="Unassembled WGS sequence"/>
</dbReference>
<name>A0AA41G7Z1_9EURY</name>
<dbReference type="EMBL" id="JAHQXE010000002">
    <property type="protein sequence ID" value="MBV0901822.1"/>
    <property type="molecule type" value="Genomic_DNA"/>
</dbReference>
<comment type="caution">
    <text evidence="1">The sequence shown here is derived from an EMBL/GenBank/DDBJ whole genome shotgun (WGS) entry which is preliminary data.</text>
</comment>
<dbReference type="RefSeq" id="WP_162413013.1">
    <property type="nucleotide sequence ID" value="NZ_JAHQXE010000002.1"/>
</dbReference>